<dbReference type="InterPro" id="IPR003797">
    <property type="entry name" value="DegV"/>
</dbReference>
<dbReference type="Gene3D" id="3.30.1180.10">
    <property type="match status" value="1"/>
</dbReference>
<dbReference type="Pfam" id="PF02645">
    <property type="entry name" value="DegV"/>
    <property type="match status" value="1"/>
</dbReference>
<proteinExistence type="predicted"/>
<gene>
    <name evidence="1" type="ORF">FC694_02440</name>
</gene>
<dbReference type="Proteomes" id="UP000306037">
    <property type="component" value="Unassembled WGS sequence"/>
</dbReference>
<comment type="caution">
    <text evidence="1">The sequence shown here is derived from an EMBL/GenBank/DDBJ whole genome shotgun (WGS) entry which is preliminary data.</text>
</comment>
<accession>A0A4U2N3X9</accession>
<dbReference type="AlphaFoldDB" id="A0A4U2N3X9"/>
<evidence type="ECO:0000313" key="2">
    <source>
        <dbReference type="Proteomes" id="UP000306037"/>
    </source>
</evidence>
<evidence type="ECO:0000313" key="1">
    <source>
        <dbReference type="EMBL" id="TKH19132.1"/>
    </source>
</evidence>
<dbReference type="EMBL" id="SZOM01000023">
    <property type="protein sequence ID" value="TKH19132.1"/>
    <property type="molecule type" value="Genomic_DNA"/>
</dbReference>
<name>A0A4U2N3X9_9BACI</name>
<dbReference type="InterPro" id="IPR043168">
    <property type="entry name" value="DegV_C"/>
</dbReference>
<dbReference type="SUPFAM" id="SSF82549">
    <property type="entry name" value="DAK1/DegV-like"/>
    <property type="match status" value="1"/>
</dbReference>
<protein>
    <submittedName>
        <fullName evidence="1">DegV family protein</fullName>
    </submittedName>
</protein>
<sequence>LGSLLSVNLILEVKGGELLLEKKVRKIQKCREYIKNELEKELPKVLHMFHANDNDGAEEWISDIRKAFPEMDFKLYPLPISFAVHAGEGTIAISY</sequence>
<organism evidence="1 2">
    <name type="scientific">Bacillus wiedmannii</name>
    <dbReference type="NCBI Taxonomy" id="1890302"/>
    <lineage>
        <taxon>Bacteria</taxon>
        <taxon>Bacillati</taxon>
        <taxon>Bacillota</taxon>
        <taxon>Bacilli</taxon>
        <taxon>Bacillales</taxon>
        <taxon>Bacillaceae</taxon>
        <taxon>Bacillus</taxon>
        <taxon>Bacillus cereus group</taxon>
    </lineage>
</organism>
<dbReference type="RefSeq" id="WP_170968755.1">
    <property type="nucleotide sequence ID" value="NZ_SZOM01000023.1"/>
</dbReference>
<feature type="non-terminal residue" evidence="1">
    <location>
        <position position="1"/>
    </location>
</feature>
<dbReference type="PROSITE" id="PS51482">
    <property type="entry name" value="DEGV"/>
    <property type="match status" value="1"/>
</dbReference>
<reference evidence="1 2" key="1">
    <citation type="journal article" date="2019" name="Environ. Microbiol.">
        <title>An active ?-lactamase is a part of an orchestrated cell wall stress resistance network of Bacillus subtilis and related rhizosphere species.</title>
        <authorList>
            <person name="Bucher T."/>
            <person name="Keren-Paz A."/>
            <person name="Hausser J."/>
            <person name="Olender T."/>
            <person name="Cytryn E."/>
            <person name="Kolodkin-Gal I."/>
        </authorList>
    </citation>
    <scope>NUCLEOTIDE SEQUENCE [LARGE SCALE GENOMIC DNA]</scope>
    <source>
        <strain evidence="1 2">I71</strain>
    </source>
</reference>